<dbReference type="AlphaFoldDB" id="A0A2C6L7D6"/>
<comment type="caution">
    <text evidence="2">The sequence shown here is derived from an EMBL/GenBank/DDBJ whole genome shotgun (WGS) entry which is preliminary data.</text>
</comment>
<dbReference type="EMBL" id="MIGC01001237">
    <property type="protein sequence ID" value="PHJ23223.1"/>
    <property type="molecule type" value="Genomic_DNA"/>
</dbReference>
<feature type="non-terminal residue" evidence="2">
    <location>
        <position position="170"/>
    </location>
</feature>
<sequence>MASRTSASVGHGCSITQANTHGSCRRLLSWIWEEAKRARMLSLLNVAARLGFLLSGCPDSVNCLELVTRPPRFSTYLGLNVHEGDDAGGLVSVSGFPSSAEKELSAWPTGRNGLLETVTERSRFSADGVGREYPFSFVSAPFLPGSNNQRLESGGVARRLAEDDPNRTGA</sequence>
<proteinExistence type="predicted"/>
<dbReference type="RefSeq" id="XP_067924900.1">
    <property type="nucleotide sequence ID" value="XM_068063129.1"/>
</dbReference>
<accession>A0A2C6L7D6</accession>
<reference evidence="2 3" key="1">
    <citation type="journal article" date="2017" name="Int. J. Parasitol.">
        <title>The genome of the protozoan parasite Cystoisospora suis and a reverse vaccinology approach to identify vaccine candidates.</title>
        <authorList>
            <person name="Palmieri N."/>
            <person name="Shrestha A."/>
            <person name="Ruttkowski B."/>
            <person name="Beck T."/>
            <person name="Vogl C."/>
            <person name="Tomley F."/>
            <person name="Blake D.P."/>
            <person name="Joachim A."/>
        </authorList>
    </citation>
    <scope>NUCLEOTIDE SEQUENCE [LARGE SCALE GENOMIC DNA]</scope>
    <source>
        <strain evidence="2 3">Wien I</strain>
    </source>
</reference>
<dbReference type="Proteomes" id="UP000221165">
    <property type="component" value="Unassembled WGS sequence"/>
</dbReference>
<name>A0A2C6L7D6_9APIC</name>
<evidence type="ECO:0000256" key="1">
    <source>
        <dbReference type="SAM" id="MobiDB-lite"/>
    </source>
</evidence>
<keyword evidence="3" id="KW-1185">Reference proteome</keyword>
<feature type="region of interest" description="Disordered" evidence="1">
    <location>
        <begin position="144"/>
        <end position="170"/>
    </location>
</feature>
<evidence type="ECO:0000313" key="2">
    <source>
        <dbReference type="EMBL" id="PHJ23223.1"/>
    </source>
</evidence>
<feature type="compositionally biased region" description="Basic and acidic residues" evidence="1">
    <location>
        <begin position="159"/>
        <end position="170"/>
    </location>
</feature>
<dbReference type="GeneID" id="94426340"/>
<gene>
    <name evidence="2" type="ORF">CSUI_002931</name>
</gene>
<dbReference type="VEuPathDB" id="ToxoDB:CSUI_002931"/>
<protein>
    <submittedName>
        <fullName evidence="2">Uncharacterized protein</fullName>
    </submittedName>
</protein>
<organism evidence="2 3">
    <name type="scientific">Cystoisospora suis</name>
    <dbReference type="NCBI Taxonomy" id="483139"/>
    <lineage>
        <taxon>Eukaryota</taxon>
        <taxon>Sar</taxon>
        <taxon>Alveolata</taxon>
        <taxon>Apicomplexa</taxon>
        <taxon>Conoidasida</taxon>
        <taxon>Coccidia</taxon>
        <taxon>Eucoccidiorida</taxon>
        <taxon>Eimeriorina</taxon>
        <taxon>Sarcocystidae</taxon>
        <taxon>Cystoisospora</taxon>
    </lineage>
</organism>
<evidence type="ECO:0000313" key="3">
    <source>
        <dbReference type="Proteomes" id="UP000221165"/>
    </source>
</evidence>